<proteinExistence type="predicted"/>
<name>A0A371IHD2_MUCPR</name>
<sequence length="290" mass="33745">MVNPSWNDWSRFLEDALAHMIAYQTPLGMCPYRIVFNKACHLLVEIEIRAYWEIKKCNMDYDQASQERKLQLQELEELCLETYEISRIYKQKVKQVHDNRILRKEFRVGQKVLLFHSLLKLIVGKLRSRWDGPFVITNGHIASQCQNRRIMVLKDNGEVVSESPCEECSSTSEGKSSSKDSHCEGDLLMVRRLISSKVLEEAKNQRKNIFQSSEKGESLGDKQEALAFTLGKYEDRMVCDVVPMEATNILLKRLWQYDMRVTYDGVTNRFSFEHMGQKVVLKPLSPREGK</sequence>
<feature type="non-terminal residue" evidence="2">
    <location>
        <position position="1"/>
    </location>
</feature>
<accession>A0A371IHD2</accession>
<gene>
    <name evidence="2" type="ORF">CR513_00482</name>
</gene>
<comment type="caution">
    <text evidence="2">The sequence shown here is derived from an EMBL/GenBank/DDBJ whole genome shotgun (WGS) entry which is preliminary data.</text>
</comment>
<dbReference type="AlphaFoldDB" id="A0A371IHD2"/>
<evidence type="ECO:0000313" key="3">
    <source>
        <dbReference type="Proteomes" id="UP000257109"/>
    </source>
</evidence>
<protein>
    <submittedName>
        <fullName evidence="2">Uncharacterized protein</fullName>
    </submittedName>
</protein>
<evidence type="ECO:0000256" key="1">
    <source>
        <dbReference type="SAM" id="MobiDB-lite"/>
    </source>
</evidence>
<feature type="region of interest" description="Disordered" evidence="1">
    <location>
        <begin position="162"/>
        <end position="181"/>
    </location>
</feature>
<evidence type="ECO:0000313" key="2">
    <source>
        <dbReference type="EMBL" id="RDY14439.1"/>
    </source>
</evidence>
<organism evidence="2 3">
    <name type="scientific">Mucuna pruriens</name>
    <name type="common">Velvet bean</name>
    <name type="synonym">Dolichos pruriens</name>
    <dbReference type="NCBI Taxonomy" id="157652"/>
    <lineage>
        <taxon>Eukaryota</taxon>
        <taxon>Viridiplantae</taxon>
        <taxon>Streptophyta</taxon>
        <taxon>Embryophyta</taxon>
        <taxon>Tracheophyta</taxon>
        <taxon>Spermatophyta</taxon>
        <taxon>Magnoliopsida</taxon>
        <taxon>eudicotyledons</taxon>
        <taxon>Gunneridae</taxon>
        <taxon>Pentapetalae</taxon>
        <taxon>rosids</taxon>
        <taxon>fabids</taxon>
        <taxon>Fabales</taxon>
        <taxon>Fabaceae</taxon>
        <taxon>Papilionoideae</taxon>
        <taxon>50 kb inversion clade</taxon>
        <taxon>NPAAA clade</taxon>
        <taxon>indigoferoid/millettioid clade</taxon>
        <taxon>Phaseoleae</taxon>
        <taxon>Mucuna</taxon>
    </lineage>
</organism>
<dbReference type="PANTHER" id="PTHR35046">
    <property type="entry name" value="ZINC KNUCKLE (CCHC-TYPE) FAMILY PROTEIN"/>
    <property type="match status" value="1"/>
</dbReference>
<dbReference type="OrthoDB" id="1747743at2759"/>
<keyword evidence="3" id="KW-1185">Reference proteome</keyword>
<dbReference type="EMBL" id="QJKJ01000074">
    <property type="protein sequence ID" value="RDY14439.1"/>
    <property type="molecule type" value="Genomic_DNA"/>
</dbReference>
<dbReference type="PANTHER" id="PTHR35046:SF9">
    <property type="entry name" value="RNA-DIRECTED DNA POLYMERASE"/>
    <property type="match status" value="1"/>
</dbReference>
<feature type="compositionally biased region" description="Low complexity" evidence="1">
    <location>
        <begin position="162"/>
        <end position="175"/>
    </location>
</feature>
<dbReference type="Proteomes" id="UP000257109">
    <property type="component" value="Unassembled WGS sequence"/>
</dbReference>
<reference evidence="2" key="1">
    <citation type="submission" date="2018-05" db="EMBL/GenBank/DDBJ databases">
        <title>Draft genome of Mucuna pruriens seed.</title>
        <authorList>
            <person name="Nnadi N.E."/>
            <person name="Vos R."/>
            <person name="Hasami M.H."/>
            <person name="Devisetty U.K."/>
            <person name="Aguiy J.C."/>
        </authorList>
    </citation>
    <scope>NUCLEOTIDE SEQUENCE [LARGE SCALE GENOMIC DNA]</scope>
    <source>
        <strain evidence="2">JCA_2017</strain>
    </source>
</reference>